<accession>A0A0M4RC35</accession>
<dbReference type="Proteomes" id="UP000062833">
    <property type="component" value="Chromosome"/>
</dbReference>
<keyword evidence="2" id="KW-1003">Cell membrane</keyword>
<evidence type="ECO:0000313" key="8">
    <source>
        <dbReference type="EMBL" id="ALE92656.1"/>
    </source>
</evidence>
<evidence type="ECO:0000256" key="3">
    <source>
        <dbReference type="ARBA" id="ARBA00022692"/>
    </source>
</evidence>
<sequence>MNTHMAAVVASGLGLGLGLWLVFARLPVMRKPSFAQRVEPQLRSNAGRSRLLAAEESRALFGPLERIFALLLSDAVGWLGRFNISVKGLTARLERAGRKESALEFRAVQVLWAGVGMVLGLAVSLVLIWSGRANIMGGLALTLGAVLGAYLLYDYLLGVRIKHRQARILAEFPALAELMALAVGAGESAGSALDRVARASRGELSREFTSVLAQTRTGIPLVEALSSFSERLNVPALSRFVDGISVAVNRGTPLADVLRAQAQDVRDVAKRDLMEMAGRKEIAMMVPLVFGVLPLTVVFAVFPGLALLEFGL</sequence>
<keyword evidence="3 6" id="KW-0812">Transmembrane</keyword>
<evidence type="ECO:0000256" key="5">
    <source>
        <dbReference type="ARBA" id="ARBA00023136"/>
    </source>
</evidence>
<keyword evidence="9" id="KW-1185">Reference proteome</keyword>
<gene>
    <name evidence="8" type="ORF">AOC05_10640</name>
</gene>
<protein>
    <submittedName>
        <fullName evidence="8">Type II secretion system protein F</fullName>
    </submittedName>
</protein>
<reference evidence="9" key="1">
    <citation type="submission" date="2015-09" db="EMBL/GenBank/DDBJ databases">
        <title>Complete genome of Arthrobacter alpinus strain R3.8.</title>
        <authorList>
            <person name="See-Too W.S."/>
            <person name="Chan K.G."/>
        </authorList>
    </citation>
    <scope>NUCLEOTIDE SEQUENCE [LARGE SCALE GENOMIC DNA]</scope>
    <source>
        <strain evidence="9">R3.8</strain>
    </source>
</reference>
<dbReference type="PATRIC" id="fig|656366.3.peg.2298"/>
<feature type="transmembrane region" description="Helical" evidence="6">
    <location>
        <begin position="282"/>
        <end position="308"/>
    </location>
</feature>
<dbReference type="AlphaFoldDB" id="A0A0M4RC35"/>
<name>A0A0M4RC35_9MICC</name>
<feature type="transmembrane region" description="Helical" evidence="6">
    <location>
        <begin position="135"/>
        <end position="157"/>
    </location>
</feature>
<dbReference type="Pfam" id="PF00482">
    <property type="entry name" value="T2SSF"/>
    <property type="match status" value="1"/>
</dbReference>
<dbReference type="GO" id="GO:0005886">
    <property type="term" value="C:plasma membrane"/>
    <property type="evidence" value="ECO:0007669"/>
    <property type="project" value="UniProtKB-SubCell"/>
</dbReference>
<dbReference type="KEGG" id="aaq:AOC05_10640"/>
<dbReference type="EMBL" id="CP012677">
    <property type="protein sequence ID" value="ALE92656.1"/>
    <property type="molecule type" value="Genomic_DNA"/>
</dbReference>
<proteinExistence type="predicted"/>
<feature type="transmembrane region" description="Helical" evidence="6">
    <location>
        <begin position="107"/>
        <end position="129"/>
    </location>
</feature>
<evidence type="ECO:0000256" key="2">
    <source>
        <dbReference type="ARBA" id="ARBA00022475"/>
    </source>
</evidence>
<comment type="subcellular location">
    <subcellularLocation>
        <location evidence="1">Cell membrane</location>
        <topology evidence="1">Multi-pass membrane protein</topology>
    </subcellularLocation>
</comment>
<dbReference type="PANTHER" id="PTHR35007">
    <property type="entry name" value="INTEGRAL MEMBRANE PROTEIN-RELATED"/>
    <property type="match status" value="1"/>
</dbReference>
<evidence type="ECO:0000313" key="9">
    <source>
        <dbReference type="Proteomes" id="UP000062833"/>
    </source>
</evidence>
<evidence type="ECO:0000256" key="4">
    <source>
        <dbReference type="ARBA" id="ARBA00022989"/>
    </source>
</evidence>
<dbReference type="PANTHER" id="PTHR35007:SF4">
    <property type="entry name" value="CONSERVED TRANSMEMBRANE PROTEIN-RELATED"/>
    <property type="match status" value="1"/>
</dbReference>
<evidence type="ECO:0000256" key="1">
    <source>
        <dbReference type="ARBA" id="ARBA00004651"/>
    </source>
</evidence>
<evidence type="ECO:0000259" key="7">
    <source>
        <dbReference type="Pfam" id="PF00482"/>
    </source>
</evidence>
<dbReference type="InterPro" id="IPR018076">
    <property type="entry name" value="T2SS_GspF_dom"/>
</dbReference>
<dbReference type="OrthoDB" id="5185234at2"/>
<organism evidence="8 9">
    <name type="scientific">Arthrobacter alpinus</name>
    <dbReference type="NCBI Taxonomy" id="656366"/>
    <lineage>
        <taxon>Bacteria</taxon>
        <taxon>Bacillati</taxon>
        <taxon>Actinomycetota</taxon>
        <taxon>Actinomycetes</taxon>
        <taxon>Micrococcales</taxon>
        <taxon>Micrococcaceae</taxon>
        <taxon>Arthrobacter</taxon>
    </lineage>
</organism>
<keyword evidence="4 6" id="KW-1133">Transmembrane helix</keyword>
<keyword evidence="5 6" id="KW-0472">Membrane</keyword>
<evidence type="ECO:0000256" key="6">
    <source>
        <dbReference type="SAM" id="Phobius"/>
    </source>
</evidence>
<feature type="domain" description="Type II secretion system protein GspF" evidence="7">
    <location>
        <begin position="176"/>
        <end position="301"/>
    </location>
</feature>